<evidence type="ECO:0000313" key="3">
    <source>
        <dbReference type="Proteomes" id="UP000823900"/>
    </source>
</evidence>
<evidence type="ECO:0000313" key="2">
    <source>
        <dbReference type="EMBL" id="HJA71536.1"/>
    </source>
</evidence>
<keyword evidence="1" id="KW-0812">Transmembrane</keyword>
<organism evidence="2 3">
    <name type="scientific">Candidatus Lachnoclostridium stercoravium</name>
    <dbReference type="NCBI Taxonomy" id="2838633"/>
    <lineage>
        <taxon>Bacteria</taxon>
        <taxon>Bacillati</taxon>
        <taxon>Bacillota</taxon>
        <taxon>Clostridia</taxon>
        <taxon>Lachnospirales</taxon>
        <taxon>Lachnospiraceae</taxon>
    </lineage>
</organism>
<comment type="caution">
    <text evidence="2">The sequence shown here is derived from an EMBL/GenBank/DDBJ whole genome shotgun (WGS) entry which is preliminary data.</text>
</comment>
<proteinExistence type="predicted"/>
<feature type="transmembrane region" description="Helical" evidence="1">
    <location>
        <begin position="59"/>
        <end position="79"/>
    </location>
</feature>
<dbReference type="AlphaFoldDB" id="A0A9D2HH36"/>
<protein>
    <submittedName>
        <fullName evidence="2">Uncharacterized protein</fullName>
    </submittedName>
</protein>
<reference evidence="2" key="1">
    <citation type="journal article" date="2021" name="PeerJ">
        <title>Extensive microbial diversity within the chicken gut microbiome revealed by metagenomics and culture.</title>
        <authorList>
            <person name="Gilroy R."/>
            <person name="Ravi A."/>
            <person name="Getino M."/>
            <person name="Pursley I."/>
            <person name="Horton D.L."/>
            <person name="Alikhan N.F."/>
            <person name="Baker D."/>
            <person name="Gharbi K."/>
            <person name="Hall N."/>
            <person name="Watson M."/>
            <person name="Adriaenssens E.M."/>
            <person name="Foster-Nyarko E."/>
            <person name="Jarju S."/>
            <person name="Secka A."/>
            <person name="Antonio M."/>
            <person name="Oren A."/>
            <person name="Chaudhuri R.R."/>
            <person name="La Ragione R."/>
            <person name="Hildebrand F."/>
            <person name="Pallen M.J."/>
        </authorList>
    </citation>
    <scope>NUCLEOTIDE SEQUENCE</scope>
    <source>
        <strain evidence="2">CHK178-16964</strain>
    </source>
</reference>
<feature type="transmembrane region" description="Helical" evidence="1">
    <location>
        <begin position="20"/>
        <end position="47"/>
    </location>
</feature>
<evidence type="ECO:0000256" key="1">
    <source>
        <dbReference type="SAM" id="Phobius"/>
    </source>
</evidence>
<sequence>MWEKFKKKLLSEDGMKIVNMLFLLLILIRSAVLAIIVFTAWIAFLWYCAKHTKSKSMKGIYIAFIGFAGVLILVNIYALTAI</sequence>
<keyword evidence="1" id="KW-0472">Membrane</keyword>
<dbReference type="EMBL" id="DWZA01000071">
    <property type="protein sequence ID" value="HJA71536.1"/>
    <property type="molecule type" value="Genomic_DNA"/>
</dbReference>
<keyword evidence="1" id="KW-1133">Transmembrane helix</keyword>
<name>A0A9D2HH36_9FIRM</name>
<gene>
    <name evidence="2" type="ORF">IAA07_08180</name>
</gene>
<dbReference type="Proteomes" id="UP000823900">
    <property type="component" value="Unassembled WGS sequence"/>
</dbReference>
<accession>A0A9D2HH36</accession>
<reference evidence="2" key="2">
    <citation type="submission" date="2021-04" db="EMBL/GenBank/DDBJ databases">
        <authorList>
            <person name="Gilroy R."/>
        </authorList>
    </citation>
    <scope>NUCLEOTIDE SEQUENCE</scope>
    <source>
        <strain evidence="2">CHK178-16964</strain>
    </source>
</reference>